<dbReference type="SUPFAM" id="SSF54695">
    <property type="entry name" value="POZ domain"/>
    <property type="match status" value="1"/>
</dbReference>
<evidence type="ECO:0000313" key="2">
    <source>
        <dbReference type="EMBL" id="KAJ7605089.1"/>
    </source>
</evidence>
<gene>
    <name evidence="2" type="ORF">FB45DRAFT_767736</name>
</gene>
<accession>A0AAD7AZA5</accession>
<feature type="domain" description="BTB" evidence="1">
    <location>
        <begin position="30"/>
        <end position="101"/>
    </location>
</feature>
<sequence length="313" mass="34994">MDLNPPSPSKRQCSDGEELLRSSEIWHSDGSVVLQAGCTQFRVHWGVLSLHSSFFQDLQGLPQPPDEPKVDGCPVIEVSDSAKDVEVVLKTLYNPSKPLPLSAVASYTRLSRKYDFKQLLQTMVERLTYENPTTLNAYDLLIKENGYIPTWITPYSGFLIDMVNLAKENNMLALLPCAYLRTDVFEGIRRPDGTLAILSATDQRLCVVAHAAISRAQWITGNTWGWIADNITAVENCKAPTQCRNRKSACFHASIIAGALSPFPNTKMMDKIKICTVCAENGRTRLLEGREKMWQALPSYFELPAWGDLKNDP</sequence>
<dbReference type="AlphaFoldDB" id="A0AAD7AZA5"/>
<protein>
    <recommendedName>
        <fullName evidence="1">BTB domain-containing protein</fullName>
    </recommendedName>
</protein>
<name>A0AAD7AZA5_9AGAR</name>
<dbReference type="InterPro" id="IPR011333">
    <property type="entry name" value="SKP1/BTB/POZ_sf"/>
</dbReference>
<dbReference type="Gene3D" id="3.30.710.10">
    <property type="entry name" value="Potassium Channel Kv1.1, Chain A"/>
    <property type="match status" value="1"/>
</dbReference>
<dbReference type="EMBL" id="JARKIF010000083">
    <property type="protein sequence ID" value="KAJ7605089.1"/>
    <property type="molecule type" value="Genomic_DNA"/>
</dbReference>
<proteinExistence type="predicted"/>
<organism evidence="2 3">
    <name type="scientific">Roridomyces roridus</name>
    <dbReference type="NCBI Taxonomy" id="1738132"/>
    <lineage>
        <taxon>Eukaryota</taxon>
        <taxon>Fungi</taxon>
        <taxon>Dikarya</taxon>
        <taxon>Basidiomycota</taxon>
        <taxon>Agaricomycotina</taxon>
        <taxon>Agaricomycetes</taxon>
        <taxon>Agaricomycetidae</taxon>
        <taxon>Agaricales</taxon>
        <taxon>Marasmiineae</taxon>
        <taxon>Mycenaceae</taxon>
        <taxon>Roridomyces</taxon>
    </lineage>
</organism>
<dbReference type="InterPro" id="IPR000210">
    <property type="entry name" value="BTB/POZ_dom"/>
</dbReference>
<dbReference type="SMART" id="SM00225">
    <property type="entry name" value="BTB"/>
    <property type="match status" value="1"/>
</dbReference>
<comment type="caution">
    <text evidence="2">The sequence shown here is derived from an EMBL/GenBank/DDBJ whole genome shotgun (WGS) entry which is preliminary data.</text>
</comment>
<reference evidence="2" key="1">
    <citation type="submission" date="2023-03" db="EMBL/GenBank/DDBJ databases">
        <title>Massive genome expansion in bonnet fungi (Mycena s.s.) driven by repeated elements and novel gene families across ecological guilds.</title>
        <authorList>
            <consortium name="Lawrence Berkeley National Laboratory"/>
            <person name="Harder C.B."/>
            <person name="Miyauchi S."/>
            <person name="Viragh M."/>
            <person name="Kuo A."/>
            <person name="Thoen E."/>
            <person name="Andreopoulos B."/>
            <person name="Lu D."/>
            <person name="Skrede I."/>
            <person name="Drula E."/>
            <person name="Henrissat B."/>
            <person name="Morin E."/>
            <person name="Kohler A."/>
            <person name="Barry K."/>
            <person name="LaButti K."/>
            <person name="Morin E."/>
            <person name="Salamov A."/>
            <person name="Lipzen A."/>
            <person name="Mereny Z."/>
            <person name="Hegedus B."/>
            <person name="Baldrian P."/>
            <person name="Stursova M."/>
            <person name="Weitz H."/>
            <person name="Taylor A."/>
            <person name="Grigoriev I.V."/>
            <person name="Nagy L.G."/>
            <person name="Martin F."/>
            <person name="Kauserud H."/>
        </authorList>
    </citation>
    <scope>NUCLEOTIDE SEQUENCE</scope>
    <source>
        <strain evidence="2">9284</strain>
    </source>
</reference>
<evidence type="ECO:0000259" key="1">
    <source>
        <dbReference type="PROSITE" id="PS50097"/>
    </source>
</evidence>
<dbReference type="PROSITE" id="PS50097">
    <property type="entry name" value="BTB"/>
    <property type="match status" value="1"/>
</dbReference>
<dbReference type="Proteomes" id="UP001221142">
    <property type="component" value="Unassembled WGS sequence"/>
</dbReference>
<evidence type="ECO:0000313" key="3">
    <source>
        <dbReference type="Proteomes" id="UP001221142"/>
    </source>
</evidence>
<keyword evidence="3" id="KW-1185">Reference proteome</keyword>
<dbReference type="Pfam" id="PF00651">
    <property type="entry name" value="BTB"/>
    <property type="match status" value="1"/>
</dbReference>